<dbReference type="InterPro" id="IPR045283">
    <property type="entry name" value="AT3G44326-like"/>
</dbReference>
<dbReference type="PANTHER" id="PTHR33736:SF13">
    <property type="entry name" value="OS11G0155100 PROTEIN"/>
    <property type="match status" value="1"/>
</dbReference>
<dbReference type="SUPFAM" id="SSF81383">
    <property type="entry name" value="F-box domain"/>
    <property type="match status" value="1"/>
</dbReference>
<gene>
    <name evidence="2" type="ORF">BOLC4T27993H</name>
</gene>
<keyword evidence="1" id="KW-0812">Transmembrane</keyword>
<evidence type="ECO:0008006" key="3">
    <source>
        <dbReference type="Google" id="ProtNLM"/>
    </source>
</evidence>
<name>A0A3P6CHZ1_BRAOL</name>
<protein>
    <recommendedName>
        <fullName evidence="3">F-box domain-containing protein</fullName>
    </recommendedName>
</protein>
<dbReference type="EMBL" id="LR031873">
    <property type="protein sequence ID" value="VDD15116.1"/>
    <property type="molecule type" value="Genomic_DNA"/>
</dbReference>
<keyword evidence="1" id="KW-1133">Transmembrane helix</keyword>
<organism evidence="2">
    <name type="scientific">Brassica oleracea</name>
    <name type="common">Wild cabbage</name>
    <dbReference type="NCBI Taxonomy" id="3712"/>
    <lineage>
        <taxon>Eukaryota</taxon>
        <taxon>Viridiplantae</taxon>
        <taxon>Streptophyta</taxon>
        <taxon>Embryophyta</taxon>
        <taxon>Tracheophyta</taxon>
        <taxon>Spermatophyta</taxon>
        <taxon>Magnoliopsida</taxon>
        <taxon>eudicotyledons</taxon>
        <taxon>Gunneridae</taxon>
        <taxon>Pentapetalae</taxon>
        <taxon>rosids</taxon>
        <taxon>malvids</taxon>
        <taxon>Brassicales</taxon>
        <taxon>Brassicaceae</taxon>
        <taxon>Brassiceae</taxon>
        <taxon>Brassica</taxon>
    </lineage>
</organism>
<dbReference type="InterPro" id="IPR036047">
    <property type="entry name" value="F-box-like_dom_sf"/>
</dbReference>
<proteinExistence type="predicted"/>
<keyword evidence="1" id="KW-0472">Membrane</keyword>
<evidence type="ECO:0000313" key="2">
    <source>
        <dbReference type="EMBL" id="VDD15116.1"/>
    </source>
</evidence>
<dbReference type="AlphaFoldDB" id="A0A3P6CHZ1"/>
<reference evidence="2" key="1">
    <citation type="submission" date="2018-11" db="EMBL/GenBank/DDBJ databases">
        <authorList>
            <consortium name="Genoscope - CEA"/>
            <person name="William W."/>
        </authorList>
    </citation>
    <scope>NUCLEOTIDE SEQUENCE</scope>
</reference>
<sequence length="331" mass="36866">MAGSSSSSTATNLISTVHHDIIESHILTRLDGPTLASFSCASSHLHELASNELLWSKLRRSTWPSTAAFSDDGSICPKNSSNNGSRLFFSDAYSVLDAAGSVSDPHRPFPELISAVDVHYRGKLILSRVVKTETTTAWFRTSPLRIDLVDPKDAVPTPIKRGRWTDDTCRDLEQELALSWIVIDPVGKRAANLSSHRPVSVRRNWLSGGVEAKFATVVGSVECVITVVTCGEEEMHVKEVSLRVEKMEGTHLNGEDSLVILRSVMEGKRGNGSRREMESKRRHEEFMEKKREVKEKKMRVDLVFDILTVAVGILGFVSLVGFYLWSRRTLM</sequence>
<accession>A0A3P6CHZ1</accession>
<dbReference type="PANTHER" id="PTHR33736">
    <property type="entry name" value="F-BOX PROTEIN-RELATED"/>
    <property type="match status" value="1"/>
</dbReference>
<feature type="transmembrane region" description="Helical" evidence="1">
    <location>
        <begin position="302"/>
        <end position="325"/>
    </location>
</feature>
<evidence type="ECO:0000256" key="1">
    <source>
        <dbReference type="SAM" id="Phobius"/>
    </source>
</evidence>